<reference evidence="8 9" key="1">
    <citation type="submission" date="2020-11" db="EMBL/GenBank/DDBJ databases">
        <authorList>
            <person name="Wallbank WR R."/>
            <person name="Pardo Diaz C."/>
            <person name="Kozak K."/>
            <person name="Martin S."/>
            <person name="Jiggins C."/>
            <person name="Moest M."/>
            <person name="Warren A I."/>
            <person name="Generalovic N T."/>
            <person name="Byers J.R.P. K."/>
            <person name="Montejo-Kovacevich G."/>
            <person name="Yen C E."/>
        </authorList>
    </citation>
    <scope>NUCLEOTIDE SEQUENCE [LARGE SCALE GENOMIC DNA]</scope>
</reference>
<evidence type="ECO:0000256" key="2">
    <source>
        <dbReference type="ARBA" id="ARBA00007018"/>
    </source>
</evidence>
<comment type="similarity">
    <text evidence="2">Belongs to the ADIPOR family.</text>
</comment>
<organism evidence="8 9">
    <name type="scientific">Hermetia illucens</name>
    <name type="common">Black soldier fly</name>
    <dbReference type="NCBI Taxonomy" id="343691"/>
    <lineage>
        <taxon>Eukaryota</taxon>
        <taxon>Metazoa</taxon>
        <taxon>Ecdysozoa</taxon>
        <taxon>Arthropoda</taxon>
        <taxon>Hexapoda</taxon>
        <taxon>Insecta</taxon>
        <taxon>Pterygota</taxon>
        <taxon>Neoptera</taxon>
        <taxon>Endopterygota</taxon>
        <taxon>Diptera</taxon>
        <taxon>Brachycera</taxon>
        <taxon>Stratiomyomorpha</taxon>
        <taxon>Stratiomyidae</taxon>
        <taxon>Hermetiinae</taxon>
        <taxon>Hermetia</taxon>
    </lineage>
</organism>
<dbReference type="OrthoDB" id="5585746at2759"/>
<accession>A0A7R8UMN1</accession>
<dbReference type="InParanoid" id="A0A7R8UMN1"/>
<name>A0A7R8UMN1_HERIL</name>
<dbReference type="Pfam" id="PF03006">
    <property type="entry name" value="HlyIII"/>
    <property type="match status" value="1"/>
</dbReference>
<dbReference type="FunCoup" id="A0A7R8UMN1">
    <property type="interactions" value="947"/>
</dbReference>
<dbReference type="GO" id="GO:0033211">
    <property type="term" value="P:adiponectin-activated signaling pathway"/>
    <property type="evidence" value="ECO:0007669"/>
    <property type="project" value="TreeGrafter"/>
</dbReference>
<dbReference type="GO" id="GO:0046872">
    <property type="term" value="F:metal ion binding"/>
    <property type="evidence" value="ECO:0007669"/>
    <property type="project" value="UniProtKB-KW"/>
</dbReference>
<feature type="transmembrane region" description="Helical" evidence="7">
    <location>
        <begin position="229"/>
        <end position="248"/>
    </location>
</feature>
<feature type="binding site" evidence="6">
    <location>
        <position position="430"/>
    </location>
    <ligand>
        <name>Zn(2+)</name>
        <dbReference type="ChEBI" id="CHEBI:29105"/>
    </ligand>
</feature>
<feature type="transmembrane region" description="Helical" evidence="7">
    <location>
        <begin position="389"/>
        <end position="409"/>
    </location>
</feature>
<feature type="transmembrane region" description="Helical" evidence="7">
    <location>
        <begin position="325"/>
        <end position="344"/>
    </location>
</feature>
<dbReference type="GO" id="GO:0005886">
    <property type="term" value="C:plasma membrane"/>
    <property type="evidence" value="ECO:0007669"/>
    <property type="project" value="TreeGrafter"/>
</dbReference>
<dbReference type="AlphaFoldDB" id="A0A7R8UMN1"/>
<evidence type="ECO:0000256" key="5">
    <source>
        <dbReference type="ARBA" id="ARBA00023136"/>
    </source>
</evidence>
<evidence type="ECO:0000256" key="4">
    <source>
        <dbReference type="ARBA" id="ARBA00022989"/>
    </source>
</evidence>
<evidence type="ECO:0000256" key="7">
    <source>
        <dbReference type="SAM" id="Phobius"/>
    </source>
</evidence>
<feature type="transmembrane region" description="Helical" evidence="7">
    <location>
        <begin position="356"/>
        <end position="377"/>
    </location>
</feature>
<dbReference type="PANTHER" id="PTHR20855:SF52">
    <property type="entry name" value="ADIPONECTIN RECEPTOR PROTEIN"/>
    <property type="match status" value="1"/>
</dbReference>
<keyword evidence="5 7" id="KW-0472">Membrane</keyword>
<feature type="transmembrane region" description="Helical" evidence="7">
    <location>
        <begin position="421"/>
        <end position="441"/>
    </location>
</feature>
<evidence type="ECO:0000313" key="9">
    <source>
        <dbReference type="Proteomes" id="UP000594454"/>
    </source>
</evidence>
<dbReference type="GO" id="GO:0038023">
    <property type="term" value="F:signaling receptor activity"/>
    <property type="evidence" value="ECO:0007669"/>
    <property type="project" value="TreeGrafter"/>
</dbReference>
<feature type="transmembrane region" description="Helical" evidence="7">
    <location>
        <begin position="260"/>
        <end position="280"/>
    </location>
</feature>
<keyword evidence="6" id="KW-0862">Zinc</keyword>
<feature type="transmembrane region" description="Helical" evidence="7">
    <location>
        <begin position="300"/>
        <end position="318"/>
    </location>
</feature>
<sequence length="466" mass="52737">MGTMPSLKDACWSNYPFISRNSVSAECRHHRRRKHFTQIEMSHNEEFALPPRAMMILARPPILEELESNEDKSFQDILGSDIGLDDPDMSLRKRRGWFPDTESLVSQGIDLLDEDDDELVEEEEDGAGCPLPSTPEDHQLLEAEMTEVLKAGVLSDEIDLGALAHNAAEQAEVFVRKVWEASWNVCHYQKLPKWLQDNDFLHKGHRPPLPSFGACFKSIFRIHTETGNIWTHLLGCVAFIAVASYFLTRPSVEIQIQEKIIFGAFFAGAIVCLGFSFAFHTLSCHSEVVGKLFSKLDYCGIALLIMGSFVPWLYYGFYCHYQPKVIYLSVVCVLGVLSIVVSLWDKFSEPNLRPLRAGVFMSFGLSGIIPAIHYGLMEGWFSKISQASLGWLVLMGLLYILGALFYAMRVPERWFPGKFDIWFQSHQIFHVLVIAAAFVHYHGITEMAMYRVTVGECTVPHPAIAF</sequence>
<keyword evidence="4 7" id="KW-1133">Transmembrane helix</keyword>
<evidence type="ECO:0000256" key="3">
    <source>
        <dbReference type="ARBA" id="ARBA00022692"/>
    </source>
</evidence>
<evidence type="ECO:0008006" key="10">
    <source>
        <dbReference type="Google" id="ProtNLM"/>
    </source>
</evidence>
<proteinExistence type="inferred from homology"/>
<feature type="binding site" evidence="6">
    <location>
        <position position="426"/>
    </location>
    <ligand>
        <name>Zn(2+)</name>
        <dbReference type="ChEBI" id="CHEBI:29105"/>
    </ligand>
</feature>
<dbReference type="Proteomes" id="UP000594454">
    <property type="component" value="Chromosome 3"/>
</dbReference>
<dbReference type="PANTHER" id="PTHR20855">
    <property type="entry name" value="ADIPOR/PROGESTIN RECEPTOR-RELATED"/>
    <property type="match status" value="1"/>
</dbReference>
<keyword evidence="6" id="KW-0479">Metal-binding</keyword>
<keyword evidence="3 7" id="KW-0812">Transmembrane</keyword>
<gene>
    <name evidence="8" type="ORF">HERILL_LOCUS6625</name>
</gene>
<evidence type="ECO:0000256" key="1">
    <source>
        <dbReference type="ARBA" id="ARBA00004141"/>
    </source>
</evidence>
<feature type="binding site" evidence="6">
    <location>
        <position position="280"/>
    </location>
    <ligand>
        <name>Zn(2+)</name>
        <dbReference type="ChEBI" id="CHEBI:29105"/>
    </ligand>
</feature>
<dbReference type="EMBL" id="LR899011">
    <property type="protein sequence ID" value="CAD7083683.1"/>
    <property type="molecule type" value="Genomic_DNA"/>
</dbReference>
<dbReference type="InterPro" id="IPR004254">
    <property type="entry name" value="AdipoR/HlyIII-related"/>
</dbReference>
<comment type="subcellular location">
    <subcellularLocation>
        <location evidence="1">Membrane</location>
        <topology evidence="1">Multi-pass membrane protein</topology>
    </subcellularLocation>
</comment>
<evidence type="ECO:0000313" key="8">
    <source>
        <dbReference type="EMBL" id="CAD7083683.1"/>
    </source>
</evidence>
<keyword evidence="9" id="KW-1185">Reference proteome</keyword>
<protein>
    <recommendedName>
        <fullName evidence="10">Adiponectin receptor</fullName>
    </recommendedName>
</protein>
<evidence type="ECO:0000256" key="6">
    <source>
        <dbReference type="PIRSR" id="PIRSR604254-1"/>
    </source>
</evidence>